<evidence type="ECO:0000256" key="1">
    <source>
        <dbReference type="SAM" id="Coils"/>
    </source>
</evidence>
<reference evidence="2 3" key="1">
    <citation type="submission" date="2023-10" db="EMBL/GenBank/DDBJ databases">
        <title>Wastewater isolates of ESBL- and carbapenemase-producing Gram-negative bacteria from New Zealand.</title>
        <authorList>
            <person name="Straub C."/>
            <person name="Weaver L."/>
            <person name="Cornelius A."/>
            <person name="Mcgill E."/>
            <person name="Dyet K."/>
            <person name="White L."/>
            <person name="Pattis I."/>
        </authorList>
    </citation>
    <scope>NUCLEOTIDE SEQUENCE [LARGE SCALE GENOMIC DNA]</scope>
    <source>
        <strain evidence="2 3">ESBL09</strain>
    </source>
</reference>
<dbReference type="Proteomes" id="UP001331691">
    <property type="component" value="Unassembled WGS sequence"/>
</dbReference>
<comment type="caution">
    <text evidence="2">The sequence shown here is derived from an EMBL/GenBank/DDBJ whole genome shotgun (WGS) entry which is preliminary data.</text>
</comment>
<dbReference type="RefSeq" id="WP_331387548.1">
    <property type="nucleotide sequence ID" value="NZ_JAZKKV010000001.1"/>
</dbReference>
<proteinExistence type="predicted"/>
<dbReference type="AlphaFoldDB" id="A0AB35X1G9"/>
<feature type="coiled-coil region" evidence="1">
    <location>
        <begin position="89"/>
        <end position="116"/>
    </location>
</feature>
<sequence length="740" mass="80849">MSDKPAGTNTLNKKDNNAVDVMHESVDIYFCTGTQELILLTPQAASALDRHAGQLMTVVNDYHTATLAYSAAVQDYGTHASDISESAGLAVKEAAVTDAENTLQQKREAMQTLLGDFAAEGAGYEEVTELIPVHTAKRNGTRSGPGKRYSYAKKGYIDKLGTGVRHRVKLKAADKSSAKESIFTRNKQGDIKGINTTALKKQLTELNTSAEGIKLFSADDLISIDTTLCGWADSWNASLSVEKEMGEHVDISAGAQFLRFSSNLGASGTWEPWKGEVAVKAEFKSALTLASGAAMANYYIPDRIGWMLKWQAQGRPKPVDMGLLRVRLGISLIGFAGASAQLEGQLQVTTVGANQMVIGNRQGQLPRFHERRVTGAQFHNAREKNEDGVKVSGEIFGGAKAELKLTGAIQWLQPPIMTAHQGKTGDDAKAAAKYVDFCSISESLVGMAGAGIGGVFQCDFINGRFCFSIAASLCVGVGAKGSFEAAVDYDKLSDFAGWLVYQLYGLDYGFFEVVAERAFTAFSQISVLMFSDIKNSIESGLENLTETAISIGITFTKFVKSAELGIGASKKRNQLALNVIHNSNRLLEFTPESKGILLYLLTRHGVWDHLDINNRGDGIIPDIYHDRKQAVLVVLHSIQTQREWFQVFSHNNATGDDLAGGNLALKYMVAQNKMNELKRFLQEGLNRDDEMDKIYRNLNATPAWGYALTMNNTLPYRLFRADNPFYPCQGKFSPLSEKII</sequence>
<name>A0AB35X1G9_9ENTR</name>
<protein>
    <submittedName>
        <fullName evidence="2">ATPase</fullName>
    </submittedName>
</protein>
<keyword evidence="1" id="KW-0175">Coiled coil</keyword>
<keyword evidence="3" id="KW-1185">Reference proteome</keyword>
<evidence type="ECO:0000313" key="2">
    <source>
        <dbReference type="EMBL" id="MEE9652779.1"/>
    </source>
</evidence>
<evidence type="ECO:0000313" key="3">
    <source>
        <dbReference type="Proteomes" id="UP001331691"/>
    </source>
</evidence>
<organism evidence="2 3">
    <name type="scientific">Kluyvera ascorbata</name>
    <dbReference type="NCBI Taxonomy" id="51288"/>
    <lineage>
        <taxon>Bacteria</taxon>
        <taxon>Pseudomonadati</taxon>
        <taxon>Pseudomonadota</taxon>
        <taxon>Gammaproteobacteria</taxon>
        <taxon>Enterobacterales</taxon>
        <taxon>Enterobacteriaceae</taxon>
        <taxon>Kluyvera</taxon>
    </lineage>
</organism>
<accession>A0AB35X1G9</accession>
<gene>
    <name evidence="2" type="ORF">V4836_01105</name>
</gene>
<dbReference type="EMBL" id="JAZKKV010000001">
    <property type="protein sequence ID" value="MEE9652779.1"/>
    <property type="molecule type" value="Genomic_DNA"/>
</dbReference>